<dbReference type="AlphaFoldDB" id="A0A1W1VG42"/>
<keyword evidence="4" id="KW-1185">Reference proteome</keyword>
<protein>
    <submittedName>
        <fullName evidence="3">EDD domain protein, DegV family</fullName>
    </submittedName>
</protein>
<evidence type="ECO:0000313" key="3">
    <source>
        <dbReference type="EMBL" id="SMB92315.1"/>
    </source>
</evidence>
<comment type="function">
    <text evidence="1">May bind long-chain fatty acids, such as palmitate, and may play a role in lipid transport or fatty acid metabolism.</text>
</comment>
<dbReference type="OrthoDB" id="9780216at2"/>
<evidence type="ECO:0000313" key="4">
    <source>
        <dbReference type="Proteomes" id="UP000192731"/>
    </source>
</evidence>
<dbReference type="InterPro" id="IPR003797">
    <property type="entry name" value="DegV"/>
</dbReference>
<dbReference type="PANTHER" id="PTHR33434">
    <property type="entry name" value="DEGV DOMAIN-CONTAINING PROTEIN DR_1986-RELATED"/>
    <property type="match status" value="1"/>
</dbReference>
<dbReference type="GO" id="GO:0008289">
    <property type="term" value="F:lipid binding"/>
    <property type="evidence" value="ECO:0007669"/>
    <property type="project" value="UniProtKB-KW"/>
</dbReference>
<dbReference type="NCBIfam" id="TIGR00762">
    <property type="entry name" value="DegV"/>
    <property type="match status" value="1"/>
</dbReference>
<dbReference type="InterPro" id="IPR050270">
    <property type="entry name" value="DegV_domain_contain"/>
</dbReference>
<name>A0A1W1VG42_DESTI</name>
<dbReference type="SUPFAM" id="SSF82549">
    <property type="entry name" value="DAK1/DegV-like"/>
    <property type="match status" value="1"/>
</dbReference>
<dbReference type="InterPro" id="IPR043168">
    <property type="entry name" value="DegV_C"/>
</dbReference>
<organism evidence="3 4">
    <name type="scientific">Desulfonispora thiosulfatigenes DSM 11270</name>
    <dbReference type="NCBI Taxonomy" id="656914"/>
    <lineage>
        <taxon>Bacteria</taxon>
        <taxon>Bacillati</taxon>
        <taxon>Bacillota</taxon>
        <taxon>Clostridia</taxon>
        <taxon>Eubacteriales</taxon>
        <taxon>Peptococcaceae</taxon>
        <taxon>Desulfonispora</taxon>
    </lineage>
</organism>
<dbReference type="Proteomes" id="UP000192731">
    <property type="component" value="Unassembled WGS sequence"/>
</dbReference>
<reference evidence="3 4" key="1">
    <citation type="submission" date="2017-04" db="EMBL/GenBank/DDBJ databases">
        <authorList>
            <person name="Afonso C.L."/>
            <person name="Miller P.J."/>
            <person name="Scott M.A."/>
            <person name="Spackman E."/>
            <person name="Goraichik I."/>
            <person name="Dimitrov K.M."/>
            <person name="Suarez D.L."/>
            <person name="Swayne D.E."/>
        </authorList>
    </citation>
    <scope>NUCLEOTIDE SEQUENCE [LARGE SCALE GENOMIC DNA]</scope>
    <source>
        <strain evidence="3 4">DSM 11270</strain>
    </source>
</reference>
<dbReference type="RefSeq" id="WP_159446313.1">
    <property type="nucleotide sequence ID" value="NZ_FWWT01000020.1"/>
</dbReference>
<keyword evidence="2" id="KW-0446">Lipid-binding</keyword>
<dbReference type="EMBL" id="FWWT01000020">
    <property type="protein sequence ID" value="SMB92315.1"/>
    <property type="molecule type" value="Genomic_DNA"/>
</dbReference>
<dbReference type="STRING" id="656914.SAMN00017405_1943"/>
<dbReference type="PANTHER" id="PTHR33434:SF3">
    <property type="entry name" value="DEGV DOMAIN-CONTAINING PROTEIN YITS"/>
    <property type="match status" value="1"/>
</dbReference>
<accession>A0A1W1VG42</accession>
<dbReference type="Gene3D" id="3.30.1180.10">
    <property type="match status" value="1"/>
</dbReference>
<proteinExistence type="predicted"/>
<evidence type="ECO:0000256" key="1">
    <source>
        <dbReference type="ARBA" id="ARBA00003238"/>
    </source>
</evidence>
<sequence length="286" mass="31633">MKKVALITDSTCDLPKEWIKQYDIKVIPLQIIYKEAEYQDGIDLTTQEIYDNLDKEVPKTSLPSIGKTLDFIDDLKAQEYTDILAIHISGNLSGTVKMLESLREKITNKGLNLYIIDSKSVSMGVGFLVLKAKSLLDEDLALSEIVEKLESFKKEIKVFFVVKTLDFLRKGGRIGLVEGAIGDILNIKPIIGVNEEGVYHTEAKVRGWNRALNKLFETAKDVIGNKKAKIGILHGVTIEEANNLVEKSKNELKTVSGEDIMIGYIGAGICVHSGPEVVGIVVCPEE</sequence>
<dbReference type="PROSITE" id="PS51482">
    <property type="entry name" value="DEGV"/>
    <property type="match status" value="1"/>
</dbReference>
<gene>
    <name evidence="3" type="ORF">SAMN00017405_1943</name>
</gene>
<evidence type="ECO:0000256" key="2">
    <source>
        <dbReference type="ARBA" id="ARBA00023121"/>
    </source>
</evidence>
<dbReference type="Pfam" id="PF02645">
    <property type="entry name" value="DegV"/>
    <property type="match status" value="1"/>
</dbReference>
<dbReference type="Gene3D" id="3.40.50.10170">
    <property type="match status" value="1"/>
</dbReference>